<organism evidence="2 3">
    <name type="scientific">Humisphaera borealis</name>
    <dbReference type="NCBI Taxonomy" id="2807512"/>
    <lineage>
        <taxon>Bacteria</taxon>
        <taxon>Pseudomonadati</taxon>
        <taxon>Planctomycetota</taxon>
        <taxon>Phycisphaerae</taxon>
        <taxon>Tepidisphaerales</taxon>
        <taxon>Tepidisphaeraceae</taxon>
        <taxon>Humisphaera</taxon>
    </lineage>
</organism>
<dbReference type="Proteomes" id="UP000593765">
    <property type="component" value="Chromosome"/>
</dbReference>
<evidence type="ECO:0000313" key="3">
    <source>
        <dbReference type="Proteomes" id="UP000593765"/>
    </source>
</evidence>
<dbReference type="SUPFAM" id="SSF53448">
    <property type="entry name" value="Nucleotide-diphospho-sugar transferases"/>
    <property type="match status" value="1"/>
</dbReference>
<proteinExistence type="predicted"/>
<dbReference type="CDD" id="cd06433">
    <property type="entry name" value="GT_2_WfgS_like"/>
    <property type="match status" value="1"/>
</dbReference>
<feature type="domain" description="Glycosyltransferase 2-like" evidence="1">
    <location>
        <begin position="9"/>
        <end position="131"/>
    </location>
</feature>
<dbReference type="PANTHER" id="PTHR43685:SF11">
    <property type="entry name" value="GLYCOSYLTRANSFERASE TAGX-RELATED"/>
    <property type="match status" value="1"/>
</dbReference>
<reference evidence="2 3" key="1">
    <citation type="submission" date="2020-10" db="EMBL/GenBank/DDBJ databases">
        <title>Wide distribution of Phycisphaera-like planctomycetes from WD2101 soil group in peatlands and genome analysis of the first cultivated representative.</title>
        <authorList>
            <person name="Dedysh S.N."/>
            <person name="Beletsky A.V."/>
            <person name="Ivanova A."/>
            <person name="Kulichevskaya I.S."/>
            <person name="Suzina N.E."/>
            <person name="Philippov D.A."/>
            <person name="Rakitin A.L."/>
            <person name="Mardanov A.V."/>
            <person name="Ravin N.V."/>
        </authorList>
    </citation>
    <scope>NUCLEOTIDE SEQUENCE [LARGE SCALE GENOMIC DNA]</scope>
    <source>
        <strain evidence="2 3">M1803</strain>
    </source>
</reference>
<dbReference type="InterPro" id="IPR050834">
    <property type="entry name" value="Glycosyltransf_2"/>
</dbReference>
<dbReference type="PANTHER" id="PTHR43685">
    <property type="entry name" value="GLYCOSYLTRANSFERASE"/>
    <property type="match status" value="1"/>
</dbReference>
<dbReference type="InterPro" id="IPR029044">
    <property type="entry name" value="Nucleotide-diphossugar_trans"/>
</dbReference>
<dbReference type="Pfam" id="PF00535">
    <property type="entry name" value="Glycos_transf_2"/>
    <property type="match status" value="1"/>
</dbReference>
<gene>
    <name evidence="2" type="ORF">IPV69_08630</name>
</gene>
<dbReference type="RefSeq" id="WP_206294668.1">
    <property type="nucleotide sequence ID" value="NZ_CP063458.1"/>
</dbReference>
<name>A0A7M2X128_9BACT</name>
<dbReference type="AlphaFoldDB" id="A0A7M2X128"/>
<keyword evidence="3" id="KW-1185">Reference proteome</keyword>
<accession>A0A7M2X128</accession>
<dbReference type="EMBL" id="CP063458">
    <property type="protein sequence ID" value="QOV91403.1"/>
    <property type="molecule type" value="Genomic_DNA"/>
</dbReference>
<evidence type="ECO:0000259" key="1">
    <source>
        <dbReference type="Pfam" id="PF00535"/>
    </source>
</evidence>
<evidence type="ECO:0000313" key="2">
    <source>
        <dbReference type="EMBL" id="QOV91403.1"/>
    </source>
</evidence>
<dbReference type="Gene3D" id="3.90.550.10">
    <property type="entry name" value="Spore Coat Polysaccharide Biosynthesis Protein SpsA, Chain A"/>
    <property type="match status" value="1"/>
</dbReference>
<dbReference type="KEGG" id="hbs:IPV69_08630"/>
<dbReference type="InterPro" id="IPR001173">
    <property type="entry name" value="Glyco_trans_2-like"/>
</dbReference>
<sequence>MNQLPRITFVTPSYQQAKYLERTIRSVLDQGYPNLEYFVLDGGSNDGSVEIIKKYADRIQFWTSEKDGGQSAAINRGLRMATGEIVGWLNSDDTLAPGALHRIGRFYARHPNADLIYGHTCTIDVDDRVIRPLVAVPTNAKELIRYTHDLWSQPGTSWRRNLHDRLGYLDESLQCMMDGDWWIRVARTSQIRLLPVHLGNLRIHGESKTSSASLRARWDAEQEILDQRYGYMLRGGLERRWFYARRLARILRSPRSLLYRLRRTL</sequence>
<protein>
    <submittedName>
        <fullName evidence="2">Glycosyltransferase</fullName>
    </submittedName>
</protein>